<keyword evidence="2" id="KW-1185">Reference proteome</keyword>
<gene>
    <name evidence="1" type="ORF">ACFOWX_12995</name>
</gene>
<comment type="caution">
    <text evidence="1">The sequence shown here is derived from an EMBL/GenBank/DDBJ whole genome shotgun (WGS) entry which is preliminary data.</text>
</comment>
<sequence>MSFTNAAVRSSASNLLTSLSTLNSALLPLSPLRVGEALRHKDSLIGNILANIFDVVSGQAKAATHSPITVGSSVTRRDDGTKLTTIYIDVQANFRVDGGTLPTGVSSASEARAIERAIERDFSKSYTDPGGNTVRYVTNVNMTVGQPESDTRAQFIMVAAGDSRLGGGAGTLGRAPGFEHGRIAYISDQAGARTAPHEFGHLAGLRHTAQVDQGCVTGPGISIDNLMSQTGCSATSHQIERQQLQQIYHNPVFR</sequence>
<reference evidence="2" key="1">
    <citation type="journal article" date="2019" name="Int. J. Syst. Evol. Microbiol.">
        <title>The Global Catalogue of Microorganisms (GCM) 10K type strain sequencing project: providing services to taxonomists for standard genome sequencing and annotation.</title>
        <authorList>
            <consortium name="The Broad Institute Genomics Platform"/>
            <consortium name="The Broad Institute Genome Sequencing Center for Infectious Disease"/>
            <person name="Wu L."/>
            <person name="Ma J."/>
        </authorList>
    </citation>
    <scope>NUCLEOTIDE SEQUENCE [LARGE SCALE GENOMIC DNA]</scope>
    <source>
        <strain evidence="2">CECT 8531</strain>
    </source>
</reference>
<dbReference type="EMBL" id="JBHSDH010000013">
    <property type="protein sequence ID" value="MFC4293334.1"/>
    <property type="molecule type" value="Genomic_DNA"/>
</dbReference>
<accession>A0ABV8RJD0</accession>
<evidence type="ECO:0000313" key="1">
    <source>
        <dbReference type="EMBL" id="MFC4293334.1"/>
    </source>
</evidence>
<name>A0ABV8RJD0_9SPHN</name>
<dbReference type="Proteomes" id="UP001595887">
    <property type="component" value="Unassembled WGS sequence"/>
</dbReference>
<evidence type="ECO:0000313" key="2">
    <source>
        <dbReference type="Proteomes" id="UP001595887"/>
    </source>
</evidence>
<proteinExistence type="predicted"/>
<organism evidence="1 2">
    <name type="scientific">Sphingorhabdus arenilitoris</name>
    <dbReference type="NCBI Taxonomy" id="1490041"/>
    <lineage>
        <taxon>Bacteria</taxon>
        <taxon>Pseudomonadati</taxon>
        <taxon>Pseudomonadota</taxon>
        <taxon>Alphaproteobacteria</taxon>
        <taxon>Sphingomonadales</taxon>
        <taxon>Sphingomonadaceae</taxon>
        <taxon>Sphingorhabdus</taxon>
    </lineage>
</organism>
<dbReference type="RefSeq" id="WP_381424788.1">
    <property type="nucleotide sequence ID" value="NZ_JBHSDH010000013.1"/>
</dbReference>
<dbReference type="SUPFAM" id="SSF55486">
    <property type="entry name" value="Metalloproteases ('zincins'), catalytic domain"/>
    <property type="match status" value="1"/>
</dbReference>
<protein>
    <submittedName>
        <fullName evidence="1">Uncharacterized protein</fullName>
    </submittedName>
</protein>